<name>U1N5H0_9EURY</name>
<dbReference type="AlphaFoldDB" id="U1N5H0"/>
<organism evidence="1 2">
    <name type="scientific">Haloquadratum walsbyi J07HQW1</name>
    <dbReference type="NCBI Taxonomy" id="1238424"/>
    <lineage>
        <taxon>Archaea</taxon>
        <taxon>Methanobacteriati</taxon>
        <taxon>Methanobacteriota</taxon>
        <taxon>Stenosarchaea group</taxon>
        <taxon>Halobacteria</taxon>
        <taxon>Halobacteriales</taxon>
        <taxon>Haloferacaceae</taxon>
        <taxon>Haloquadratum</taxon>
    </lineage>
</organism>
<evidence type="ECO:0000313" key="1">
    <source>
        <dbReference type="EMBL" id="ERG91678.1"/>
    </source>
</evidence>
<feature type="non-terminal residue" evidence="1">
    <location>
        <position position="49"/>
    </location>
</feature>
<evidence type="ECO:0000313" key="2">
    <source>
        <dbReference type="Proteomes" id="UP000030649"/>
    </source>
</evidence>
<reference evidence="1 2" key="1">
    <citation type="journal article" date="2013" name="PLoS ONE">
        <title>Assembly-driven community genomics of a hypersaline microbial ecosystem.</title>
        <authorList>
            <person name="Podell S."/>
            <person name="Ugalde J.A."/>
            <person name="Narasingarao P."/>
            <person name="Banfield J.F."/>
            <person name="Heidelberg K.B."/>
            <person name="Allen E.E."/>
        </authorList>
    </citation>
    <scope>NUCLEOTIDE SEQUENCE [LARGE SCALE GENOMIC DNA]</scope>
    <source>
        <strain evidence="2">J07HQW1</strain>
    </source>
</reference>
<gene>
    <name evidence="1" type="ORF">J07HQW1_01712</name>
</gene>
<protein>
    <submittedName>
        <fullName evidence="1">Uncharacterized protein</fullName>
    </submittedName>
</protein>
<dbReference type="Proteomes" id="UP000030649">
    <property type="component" value="Unassembled WGS sequence"/>
</dbReference>
<dbReference type="EMBL" id="KE356560">
    <property type="protein sequence ID" value="ERG91678.1"/>
    <property type="molecule type" value="Genomic_DNA"/>
</dbReference>
<sequence length="49" mass="5424">MESRGFFTTRVITLFDFFREVVAILFEAVAGVEVGFLGTVRDGGEVQIP</sequence>
<proteinExistence type="predicted"/>
<dbReference type="STRING" id="1238424.J07HQW1_01712"/>
<accession>U1N5H0</accession>
<dbReference type="HOGENOM" id="CLU_3145870_0_0_2"/>